<proteinExistence type="inferred from homology"/>
<evidence type="ECO:0000313" key="10">
    <source>
        <dbReference type="Proteomes" id="UP001162834"/>
    </source>
</evidence>
<evidence type="ECO:0000313" key="9">
    <source>
        <dbReference type="EMBL" id="UGS39262.1"/>
    </source>
</evidence>
<evidence type="ECO:0000256" key="4">
    <source>
        <dbReference type="ARBA" id="ARBA00022692"/>
    </source>
</evidence>
<feature type="transmembrane region" description="Helical" evidence="7">
    <location>
        <begin position="132"/>
        <end position="160"/>
    </location>
</feature>
<feature type="domain" description="ABC transmembrane type-1" evidence="8">
    <location>
        <begin position="128"/>
        <end position="330"/>
    </location>
</feature>
<evidence type="ECO:0000256" key="1">
    <source>
        <dbReference type="ARBA" id="ARBA00004651"/>
    </source>
</evidence>
<evidence type="ECO:0000256" key="5">
    <source>
        <dbReference type="ARBA" id="ARBA00022989"/>
    </source>
</evidence>
<keyword evidence="6 7" id="KW-0472">Membrane</keyword>
<protein>
    <submittedName>
        <fullName evidence="9">Glutathione transport system permease protein GsiD</fullName>
    </submittedName>
</protein>
<accession>A0A9E6Y9J9</accession>
<organism evidence="9 10">
    <name type="scientific">Capillimicrobium parvum</name>
    <dbReference type="NCBI Taxonomy" id="2884022"/>
    <lineage>
        <taxon>Bacteria</taxon>
        <taxon>Bacillati</taxon>
        <taxon>Actinomycetota</taxon>
        <taxon>Thermoleophilia</taxon>
        <taxon>Solirubrobacterales</taxon>
        <taxon>Capillimicrobiaceae</taxon>
        <taxon>Capillimicrobium</taxon>
    </lineage>
</organism>
<dbReference type="GO" id="GO:0055085">
    <property type="term" value="P:transmembrane transport"/>
    <property type="evidence" value="ECO:0007669"/>
    <property type="project" value="InterPro"/>
</dbReference>
<comment type="subcellular location">
    <subcellularLocation>
        <location evidence="1 7">Cell membrane</location>
        <topology evidence="1 7">Multi-pass membrane protein</topology>
    </subcellularLocation>
</comment>
<dbReference type="Pfam" id="PF00528">
    <property type="entry name" value="BPD_transp_1"/>
    <property type="match status" value="1"/>
</dbReference>
<dbReference type="PROSITE" id="PS50928">
    <property type="entry name" value="ABC_TM1"/>
    <property type="match status" value="1"/>
</dbReference>
<keyword evidence="10" id="KW-1185">Reference proteome</keyword>
<dbReference type="Proteomes" id="UP001162834">
    <property type="component" value="Chromosome"/>
</dbReference>
<dbReference type="AlphaFoldDB" id="A0A9E6Y9J9"/>
<dbReference type="GO" id="GO:0005886">
    <property type="term" value="C:plasma membrane"/>
    <property type="evidence" value="ECO:0007669"/>
    <property type="project" value="UniProtKB-SubCell"/>
</dbReference>
<gene>
    <name evidence="9" type="primary">gsiD</name>
    <name evidence="9" type="ORF">DSM104329_05695</name>
</gene>
<feature type="transmembrane region" description="Helical" evidence="7">
    <location>
        <begin position="258"/>
        <end position="287"/>
    </location>
</feature>
<dbReference type="InterPro" id="IPR050366">
    <property type="entry name" value="BP-dependent_transpt_permease"/>
</dbReference>
<feature type="transmembrane region" description="Helical" evidence="7">
    <location>
        <begin position="307"/>
        <end position="330"/>
    </location>
</feature>
<evidence type="ECO:0000256" key="3">
    <source>
        <dbReference type="ARBA" id="ARBA00022475"/>
    </source>
</evidence>
<evidence type="ECO:0000256" key="7">
    <source>
        <dbReference type="RuleBase" id="RU363032"/>
    </source>
</evidence>
<dbReference type="PANTHER" id="PTHR43386:SF1">
    <property type="entry name" value="D,D-DIPEPTIDE TRANSPORT SYSTEM PERMEASE PROTEIN DDPC-RELATED"/>
    <property type="match status" value="1"/>
</dbReference>
<name>A0A9E6Y9J9_9ACTN</name>
<feature type="transmembrane region" description="Helical" evidence="7">
    <location>
        <begin position="204"/>
        <end position="223"/>
    </location>
</feature>
<feature type="transmembrane region" description="Helical" evidence="7">
    <location>
        <begin position="45"/>
        <end position="67"/>
    </location>
</feature>
<dbReference type="InterPro" id="IPR025966">
    <property type="entry name" value="OppC_N"/>
</dbReference>
<feature type="transmembrane region" description="Helical" evidence="7">
    <location>
        <begin position="172"/>
        <end position="192"/>
    </location>
</feature>
<keyword evidence="4 7" id="KW-0812">Transmembrane</keyword>
<dbReference type="Gene3D" id="1.10.3720.10">
    <property type="entry name" value="MetI-like"/>
    <property type="match status" value="1"/>
</dbReference>
<dbReference type="RefSeq" id="WP_259313267.1">
    <property type="nucleotide sequence ID" value="NZ_CP087164.1"/>
</dbReference>
<dbReference type="CDD" id="cd06261">
    <property type="entry name" value="TM_PBP2"/>
    <property type="match status" value="1"/>
</dbReference>
<evidence type="ECO:0000256" key="6">
    <source>
        <dbReference type="ARBA" id="ARBA00023136"/>
    </source>
</evidence>
<dbReference type="SUPFAM" id="SSF161098">
    <property type="entry name" value="MetI-like"/>
    <property type="match status" value="1"/>
</dbReference>
<evidence type="ECO:0000256" key="2">
    <source>
        <dbReference type="ARBA" id="ARBA00022448"/>
    </source>
</evidence>
<dbReference type="Pfam" id="PF12911">
    <property type="entry name" value="OppC_N"/>
    <property type="match status" value="1"/>
</dbReference>
<dbReference type="PANTHER" id="PTHR43386">
    <property type="entry name" value="OLIGOPEPTIDE TRANSPORT SYSTEM PERMEASE PROTEIN APPC"/>
    <property type="match status" value="1"/>
</dbReference>
<keyword evidence="3" id="KW-1003">Cell membrane</keyword>
<comment type="similarity">
    <text evidence="7">Belongs to the binding-protein-dependent transport system permease family.</text>
</comment>
<sequence length="347" mass="37211">MATTDSAETGFSTDLPPEIAAEERRAAAGTGPWRIAMRRLRRNKVALAFGALFLVLVAISLAAPLYAKHVAKTTPYKNNITGTVNVGGKQENVVAFDGVPIGPTWQGQYFLGADRNGRDVMVRLLYGGRNSLLIGIGASIITLIFATIFGLIAGFFGGWIDAIISRCFDIMWAFPVILLGIALGVSLNLGGINLGPIHLEGGSLWIPTIIIGVSYIVYLARPIRGQVMSLREKEFIEAARAQGLGPWRIMFTELLPNLASTILVFFPLIVANAVLLEAALSFLGAGVQPPEPSWGIMIAEGIDFLTSAPHLTIAPGLMLVATVLSLNIFGEGLRDALDPRAKIRLEH</sequence>
<keyword evidence="2 7" id="KW-0813">Transport</keyword>
<dbReference type="InterPro" id="IPR000515">
    <property type="entry name" value="MetI-like"/>
</dbReference>
<dbReference type="EMBL" id="CP087164">
    <property type="protein sequence ID" value="UGS39262.1"/>
    <property type="molecule type" value="Genomic_DNA"/>
</dbReference>
<dbReference type="InterPro" id="IPR035906">
    <property type="entry name" value="MetI-like_sf"/>
</dbReference>
<reference evidence="9" key="1">
    <citation type="journal article" date="2022" name="Int. J. Syst. Evol. Microbiol.">
        <title>Pseudomonas aegrilactucae sp. nov. and Pseudomonas morbosilactucae sp. nov., pathogens causing bacterial rot of lettuce in Japan.</title>
        <authorList>
            <person name="Sawada H."/>
            <person name="Fujikawa T."/>
            <person name="Satou M."/>
        </authorList>
    </citation>
    <scope>NUCLEOTIDE SEQUENCE</scope>
    <source>
        <strain evidence="9">0166_1</strain>
    </source>
</reference>
<keyword evidence="5 7" id="KW-1133">Transmembrane helix</keyword>
<dbReference type="KEGG" id="sbae:DSM104329_05695"/>
<evidence type="ECO:0000259" key="8">
    <source>
        <dbReference type="PROSITE" id="PS50928"/>
    </source>
</evidence>